<evidence type="ECO:0000313" key="2">
    <source>
        <dbReference type="Proteomes" id="UP000663848"/>
    </source>
</evidence>
<comment type="caution">
    <text evidence="1">The sequence shown here is derived from an EMBL/GenBank/DDBJ whole genome shotgun (WGS) entry which is preliminary data.</text>
</comment>
<gene>
    <name evidence="1" type="ORF">QYT958_LOCUS42972</name>
</gene>
<proteinExistence type="predicted"/>
<dbReference type="Proteomes" id="UP000663848">
    <property type="component" value="Unassembled WGS sequence"/>
</dbReference>
<reference evidence="1" key="1">
    <citation type="submission" date="2021-02" db="EMBL/GenBank/DDBJ databases">
        <authorList>
            <person name="Nowell W R."/>
        </authorList>
    </citation>
    <scope>NUCLEOTIDE SEQUENCE</scope>
</reference>
<sequence>MIDLKTMDYAGHKAFKIH</sequence>
<protein>
    <submittedName>
        <fullName evidence="1">Uncharacterized protein</fullName>
    </submittedName>
</protein>
<dbReference type="EMBL" id="CAJOBR010058186">
    <property type="protein sequence ID" value="CAF5066451.1"/>
    <property type="molecule type" value="Genomic_DNA"/>
</dbReference>
<evidence type="ECO:0000313" key="1">
    <source>
        <dbReference type="EMBL" id="CAF5066451.1"/>
    </source>
</evidence>
<accession>A0A822DB09</accession>
<name>A0A822DB09_9BILA</name>
<dbReference type="AlphaFoldDB" id="A0A822DB09"/>
<feature type="non-terminal residue" evidence="1">
    <location>
        <position position="18"/>
    </location>
</feature>
<organism evidence="1 2">
    <name type="scientific">Rotaria socialis</name>
    <dbReference type="NCBI Taxonomy" id="392032"/>
    <lineage>
        <taxon>Eukaryota</taxon>
        <taxon>Metazoa</taxon>
        <taxon>Spiralia</taxon>
        <taxon>Gnathifera</taxon>
        <taxon>Rotifera</taxon>
        <taxon>Eurotatoria</taxon>
        <taxon>Bdelloidea</taxon>
        <taxon>Philodinida</taxon>
        <taxon>Philodinidae</taxon>
        <taxon>Rotaria</taxon>
    </lineage>
</organism>